<comment type="similarity">
    <text evidence="1">Belongs to the RutC family.</text>
</comment>
<keyword evidence="3" id="KW-1185">Reference proteome</keyword>
<dbReference type="PANTHER" id="PTHR11803:SF58">
    <property type="entry name" value="PROTEIN HMF1-RELATED"/>
    <property type="match status" value="1"/>
</dbReference>
<dbReference type="EMBL" id="CABFNO020001472">
    <property type="protein sequence ID" value="CAG9990365.1"/>
    <property type="molecule type" value="Genomic_DNA"/>
</dbReference>
<sequence>MSNEVTTIFSEDAFQAPANFCKTSARARSVRIIITSLTFQYLLVAHARIFNGIVYASGQIPLNTSGKIVGDTIEEQTEQVLKNHLAILKAAGSSPERILRINVYLVNTEDYNGFSTTYNQMIPDPKPPRGCIFVKALPAGARVEMDLVAAT</sequence>
<comment type="caution">
    <text evidence="2">The sequence shown here is derived from an EMBL/GenBank/DDBJ whole genome shotgun (WGS) entry which is preliminary data.</text>
</comment>
<evidence type="ECO:0000313" key="3">
    <source>
        <dbReference type="Proteomes" id="UP000754883"/>
    </source>
</evidence>
<dbReference type="CDD" id="cd00448">
    <property type="entry name" value="YjgF_YER057c_UK114_family"/>
    <property type="match status" value="1"/>
</dbReference>
<dbReference type="Proteomes" id="UP000754883">
    <property type="component" value="Unassembled WGS sequence"/>
</dbReference>
<dbReference type="OrthoDB" id="309640at2759"/>
<reference evidence="2" key="1">
    <citation type="submission" date="2021-10" db="EMBL/GenBank/DDBJ databases">
        <authorList>
            <person name="Piombo E."/>
        </authorList>
    </citation>
    <scope>NUCLEOTIDE SEQUENCE</scope>
</reference>
<dbReference type="GO" id="GO:0005829">
    <property type="term" value="C:cytosol"/>
    <property type="evidence" value="ECO:0007669"/>
    <property type="project" value="TreeGrafter"/>
</dbReference>
<accession>A0A9N9UL78</accession>
<name>A0A9N9UL78_9HYPO</name>
<protein>
    <submittedName>
        <fullName evidence="2">Uncharacterized protein</fullName>
    </submittedName>
</protein>
<gene>
    <name evidence="2" type="ORF">CBYS24578_00017291</name>
</gene>
<dbReference type="Pfam" id="PF01042">
    <property type="entry name" value="Ribonuc_L-PSP"/>
    <property type="match status" value="1"/>
</dbReference>
<evidence type="ECO:0000256" key="1">
    <source>
        <dbReference type="ARBA" id="ARBA00010552"/>
    </source>
</evidence>
<dbReference type="InterPro" id="IPR035959">
    <property type="entry name" value="RutC-like_sf"/>
</dbReference>
<dbReference type="GO" id="GO:0005739">
    <property type="term" value="C:mitochondrion"/>
    <property type="evidence" value="ECO:0007669"/>
    <property type="project" value="TreeGrafter"/>
</dbReference>
<dbReference type="InterPro" id="IPR006175">
    <property type="entry name" value="YjgF/YER057c/UK114"/>
</dbReference>
<dbReference type="AlphaFoldDB" id="A0A9N9UL78"/>
<dbReference type="Gene3D" id="3.30.1330.40">
    <property type="entry name" value="RutC-like"/>
    <property type="match status" value="1"/>
</dbReference>
<dbReference type="SUPFAM" id="SSF55298">
    <property type="entry name" value="YjgF-like"/>
    <property type="match status" value="1"/>
</dbReference>
<dbReference type="GO" id="GO:0019239">
    <property type="term" value="F:deaminase activity"/>
    <property type="evidence" value="ECO:0007669"/>
    <property type="project" value="TreeGrafter"/>
</dbReference>
<evidence type="ECO:0000313" key="2">
    <source>
        <dbReference type="EMBL" id="CAG9990365.1"/>
    </source>
</evidence>
<proteinExistence type="inferred from homology"/>
<organism evidence="2 3">
    <name type="scientific">Clonostachys byssicola</name>
    <dbReference type="NCBI Taxonomy" id="160290"/>
    <lineage>
        <taxon>Eukaryota</taxon>
        <taxon>Fungi</taxon>
        <taxon>Dikarya</taxon>
        <taxon>Ascomycota</taxon>
        <taxon>Pezizomycotina</taxon>
        <taxon>Sordariomycetes</taxon>
        <taxon>Hypocreomycetidae</taxon>
        <taxon>Hypocreales</taxon>
        <taxon>Bionectriaceae</taxon>
        <taxon>Clonostachys</taxon>
    </lineage>
</organism>
<dbReference type="PANTHER" id="PTHR11803">
    <property type="entry name" value="2-IMINOBUTANOATE/2-IMINOPROPANOATE DEAMINASE RIDA"/>
    <property type="match status" value="1"/>
</dbReference>